<dbReference type="Proteomes" id="UP000672027">
    <property type="component" value="Chromosome"/>
</dbReference>
<name>A0ABX7X493_9GAMM</name>
<dbReference type="EMBL" id="CP072800">
    <property type="protein sequence ID" value="QTR50674.1"/>
    <property type="molecule type" value="Genomic_DNA"/>
</dbReference>
<keyword evidence="1" id="KW-0732">Signal</keyword>
<evidence type="ECO:0000313" key="2">
    <source>
        <dbReference type="EMBL" id="QTR50674.1"/>
    </source>
</evidence>
<gene>
    <name evidence="2" type="ORF">J8380_03650</name>
</gene>
<organism evidence="2 3">
    <name type="scientific">Candidatus Thiothrix anitrata</name>
    <dbReference type="NCBI Taxonomy" id="2823902"/>
    <lineage>
        <taxon>Bacteria</taxon>
        <taxon>Pseudomonadati</taxon>
        <taxon>Pseudomonadota</taxon>
        <taxon>Gammaproteobacteria</taxon>
        <taxon>Thiotrichales</taxon>
        <taxon>Thiotrichaceae</taxon>
        <taxon>Thiothrix</taxon>
    </lineage>
</organism>
<keyword evidence="3" id="KW-1185">Reference proteome</keyword>
<evidence type="ECO:0000256" key="1">
    <source>
        <dbReference type="SAM" id="SignalP"/>
    </source>
</evidence>
<protein>
    <submittedName>
        <fullName evidence="2">Uncharacterized protein</fullName>
    </submittedName>
</protein>
<feature type="chain" id="PRO_5046798493" evidence="1">
    <location>
        <begin position="20"/>
        <end position="148"/>
    </location>
</feature>
<reference evidence="2 3" key="1">
    <citation type="submission" date="2021-04" db="EMBL/GenBank/DDBJ databases">
        <title>Genomics, taxonomy and metabolism of representatives of sulfur bacteria of the genus Thiothrix: Thiothrix fructosivorans QT, Thiothrix unzii A1T and three new species, Thiothrix subterranea sp. nov., Thiothrix litoralis sp. nov. and 'Candidatus Thiothrix anitrata' sp. nov.</title>
        <authorList>
            <person name="Ravin N.V."/>
            <person name="Smolyakov D."/>
            <person name="Rudenko T.S."/>
            <person name="Mardanov A.V."/>
            <person name="Beletsky A.V."/>
            <person name="Markov N.D."/>
            <person name="Fomenkov A.I."/>
            <person name="Roberts R.J."/>
            <person name="Karnachuk O.V."/>
            <person name="Novikov A."/>
            <person name="Grabovich M.Y."/>
        </authorList>
    </citation>
    <scope>NUCLEOTIDE SEQUENCE [LARGE SCALE GENOMIC DNA]</scope>
    <source>
        <strain evidence="2 3">A52</strain>
    </source>
</reference>
<proteinExistence type="predicted"/>
<evidence type="ECO:0000313" key="3">
    <source>
        <dbReference type="Proteomes" id="UP000672027"/>
    </source>
</evidence>
<dbReference type="Gene3D" id="2.20.130.30">
    <property type="entry name" value="Protein of unknown function DUF2782"/>
    <property type="match status" value="1"/>
</dbReference>
<sequence length="148" mass="15873">MKTTILLAVTLGLTTLNGAAVYANETAPAVYEIEPMPAMPAPEVVPQATAEVKPVAVDAPLDTAEVATTDSVDSETVGKLKMQNIRVADRFGTIEEDRVQAMRSELRYVPTGSAEGYNLIESNGSQGKSQSAHQGSDMKISSWKLFTW</sequence>
<feature type="signal peptide" evidence="1">
    <location>
        <begin position="1"/>
        <end position="19"/>
    </location>
</feature>
<dbReference type="RefSeq" id="WP_210228413.1">
    <property type="nucleotide sequence ID" value="NZ_CP072800.1"/>
</dbReference>
<accession>A0ABX7X493</accession>